<comment type="caution">
    <text evidence="4">The sequence shown here is derived from an EMBL/GenBank/DDBJ whole genome shotgun (WGS) entry which is preliminary data.</text>
</comment>
<dbReference type="Gene3D" id="3.40.50.450">
    <property type="match status" value="1"/>
</dbReference>
<organism evidence="4 5">
    <name type="scientific">Corallococcus carmarthensis</name>
    <dbReference type="NCBI Taxonomy" id="2316728"/>
    <lineage>
        <taxon>Bacteria</taxon>
        <taxon>Pseudomonadati</taxon>
        <taxon>Myxococcota</taxon>
        <taxon>Myxococcia</taxon>
        <taxon>Myxococcales</taxon>
        <taxon>Cystobacterineae</taxon>
        <taxon>Myxococcaceae</taxon>
        <taxon>Corallococcus</taxon>
    </lineage>
</organism>
<dbReference type="EMBL" id="RAWE01000141">
    <property type="protein sequence ID" value="RKG98498.1"/>
    <property type="molecule type" value="Genomic_DNA"/>
</dbReference>
<dbReference type="InterPro" id="IPR041614">
    <property type="entry name" value="DprA_WH"/>
</dbReference>
<dbReference type="InterPro" id="IPR036388">
    <property type="entry name" value="WH-like_DNA-bd_sf"/>
</dbReference>
<dbReference type="Gene3D" id="1.10.10.10">
    <property type="entry name" value="Winged helix-like DNA-binding domain superfamily/Winged helix DNA-binding domain"/>
    <property type="match status" value="1"/>
</dbReference>
<dbReference type="InterPro" id="IPR057666">
    <property type="entry name" value="DrpA_SLOG"/>
</dbReference>
<dbReference type="AlphaFoldDB" id="A0A3A8JU91"/>
<evidence type="ECO:0000313" key="5">
    <source>
        <dbReference type="Proteomes" id="UP000268313"/>
    </source>
</evidence>
<dbReference type="PANTHER" id="PTHR43022:SF1">
    <property type="entry name" value="PROTEIN SMF"/>
    <property type="match status" value="1"/>
</dbReference>
<feature type="domain" description="DprA winged helix" evidence="3">
    <location>
        <begin position="324"/>
        <end position="371"/>
    </location>
</feature>
<dbReference type="Pfam" id="PF17782">
    <property type="entry name" value="WHD_DprA"/>
    <property type="match status" value="1"/>
</dbReference>
<evidence type="ECO:0000313" key="4">
    <source>
        <dbReference type="EMBL" id="RKG98498.1"/>
    </source>
</evidence>
<name>A0A3A8JU91_9BACT</name>
<accession>A0A3A8JU91</accession>
<dbReference type="GO" id="GO:0009294">
    <property type="term" value="P:DNA-mediated transformation"/>
    <property type="evidence" value="ECO:0007669"/>
    <property type="project" value="InterPro"/>
</dbReference>
<evidence type="ECO:0000256" key="1">
    <source>
        <dbReference type="ARBA" id="ARBA00006525"/>
    </source>
</evidence>
<evidence type="ECO:0000259" key="2">
    <source>
        <dbReference type="Pfam" id="PF02481"/>
    </source>
</evidence>
<feature type="domain" description="Smf/DprA SLOG" evidence="2">
    <location>
        <begin position="93"/>
        <end position="298"/>
    </location>
</feature>
<sequence length="376" mass="39207">MADTSTDINPPWDEQRATLALWAIAGLGPRTLAAVRAFAGGALSRLASTPVRDWVAGVPVPAPVRQRLAAVASLDSLASRTEEACARAGLQVAFAGTPAYPARLVGVEDAPPLLFHRGDPGPPRRRLAMVGSRHPDQGFLPFARTFARKVAESGLGVVSGAAEGVDRACHWGALDVGAETWAFLGSALDALDSAQARLLPHFLERGGVFFSELPPGVRASTTTFPRRNRLIAGASDAVLVMRAGADSGSLYTAEAARLQGRPVFALPGDVWQPAAAGCNALLADGRALACTSAETICAVVGVHPVRAVPAGRDAGWWEALSVEARGAYGLLDRVPRSFDEVLAGSPLSPAALTSALVELELSGLVVQHPGKRYEKV</sequence>
<dbReference type="RefSeq" id="WP_120605888.1">
    <property type="nucleotide sequence ID" value="NZ_RAWE01000141.1"/>
</dbReference>
<dbReference type="InterPro" id="IPR003488">
    <property type="entry name" value="DprA"/>
</dbReference>
<gene>
    <name evidence="4" type="ORF">D7X32_29450</name>
</gene>
<dbReference type="Proteomes" id="UP000268313">
    <property type="component" value="Unassembled WGS sequence"/>
</dbReference>
<proteinExistence type="inferred from homology"/>
<dbReference type="PANTHER" id="PTHR43022">
    <property type="entry name" value="PROTEIN SMF"/>
    <property type="match status" value="1"/>
</dbReference>
<protein>
    <submittedName>
        <fullName evidence="4">DNA-processing protein DprA</fullName>
    </submittedName>
</protein>
<reference evidence="5" key="1">
    <citation type="submission" date="2018-09" db="EMBL/GenBank/DDBJ databases">
        <authorList>
            <person name="Livingstone P.G."/>
            <person name="Whitworth D.E."/>
        </authorList>
    </citation>
    <scope>NUCLEOTIDE SEQUENCE [LARGE SCALE GENOMIC DNA]</scope>
    <source>
        <strain evidence="5">CA043D</strain>
    </source>
</reference>
<dbReference type="OrthoDB" id="9785707at2"/>
<dbReference type="Pfam" id="PF02481">
    <property type="entry name" value="DNA_processg_A"/>
    <property type="match status" value="1"/>
</dbReference>
<comment type="similarity">
    <text evidence="1">Belongs to the DprA/Smf family.</text>
</comment>
<dbReference type="SUPFAM" id="SSF102405">
    <property type="entry name" value="MCP/YpsA-like"/>
    <property type="match status" value="1"/>
</dbReference>
<evidence type="ECO:0000259" key="3">
    <source>
        <dbReference type="Pfam" id="PF17782"/>
    </source>
</evidence>
<keyword evidence="5" id="KW-1185">Reference proteome</keyword>